<dbReference type="Gene3D" id="3.40.50.620">
    <property type="entry name" value="HUPs"/>
    <property type="match status" value="1"/>
</dbReference>
<evidence type="ECO:0000313" key="5">
    <source>
        <dbReference type="Proteomes" id="UP001516472"/>
    </source>
</evidence>
<comment type="subcellular location">
    <subcellularLocation>
        <location evidence="2">Cytoplasm</location>
    </subcellularLocation>
</comment>
<feature type="domain" description="UspA" evidence="3">
    <location>
        <begin position="6"/>
        <end position="147"/>
    </location>
</feature>
<dbReference type="PANTHER" id="PTHR46268">
    <property type="entry name" value="STRESS RESPONSE PROTEIN NHAX"/>
    <property type="match status" value="1"/>
</dbReference>
<reference evidence="4 5" key="1">
    <citation type="submission" date="2020-02" db="EMBL/GenBank/DDBJ databases">
        <authorList>
            <person name="Babadi Z.K."/>
            <person name="Risdian C."/>
            <person name="Ebrahimipour G.H."/>
            <person name="Wink J."/>
        </authorList>
    </citation>
    <scope>NUCLEOTIDE SEQUENCE [LARGE SCALE GENOMIC DNA]</scope>
    <source>
        <strain evidence="4 5">ZKHCc1 1396</strain>
    </source>
</reference>
<dbReference type="CDD" id="cd00293">
    <property type="entry name" value="USP-like"/>
    <property type="match status" value="1"/>
</dbReference>
<evidence type="ECO:0000313" key="4">
    <source>
        <dbReference type="EMBL" id="MBE4749388.1"/>
    </source>
</evidence>
<dbReference type="PRINTS" id="PR01438">
    <property type="entry name" value="UNVRSLSTRESS"/>
</dbReference>
<dbReference type="InterPro" id="IPR006016">
    <property type="entry name" value="UspA"/>
</dbReference>
<keyword evidence="2" id="KW-0963">Cytoplasm</keyword>
<dbReference type="Pfam" id="PF00582">
    <property type="entry name" value="Usp"/>
    <property type="match status" value="1"/>
</dbReference>
<comment type="caution">
    <text evidence="4">The sequence shown here is derived from an EMBL/GenBank/DDBJ whole genome shotgun (WGS) entry which is preliminary data.</text>
</comment>
<protein>
    <recommendedName>
        <fullName evidence="2">Universal stress protein</fullName>
    </recommendedName>
</protein>
<organism evidence="4 5">
    <name type="scientific">Corallococcus soli</name>
    <dbReference type="NCBI Taxonomy" id="2710757"/>
    <lineage>
        <taxon>Bacteria</taxon>
        <taxon>Pseudomonadati</taxon>
        <taxon>Myxococcota</taxon>
        <taxon>Myxococcia</taxon>
        <taxon>Myxococcales</taxon>
        <taxon>Cystobacterineae</taxon>
        <taxon>Myxococcaceae</taxon>
        <taxon>Corallococcus</taxon>
    </lineage>
</organism>
<evidence type="ECO:0000256" key="2">
    <source>
        <dbReference type="PIRNR" id="PIRNR006276"/>
    </source>
</evidence>
<dbReference type="PIRSF" id="PIRSF006276">
    <property type="entry name" value="UspA"/>
    <property type="match status" value="1"/>
</dbReference>
<keyword evidence="5" id="KW-1185">Reference proteome</keyword>
<evidence type="ECO:0000259" key="3">
    <source>
        <dbReference type="Pfam" id="PF00582"/>
    </source>
</evidence>
<dbReference type="RefSeq" id="WP_193348764.1">
    <property type="nucleotide sequence ID" value="NZ_CBCSIP010000269.1"/>
</dbReference>
<sequence>MAGPSRILVPVDLKDGSRSVVEYALQLARPFGAAVDVIHAWEPPQYVAPDLLVASPGWDTQSLETMARDTAGKELSALLGSLSGSAPVALSHRVVIGEAANVVLEEAERGKYDLVVMGTHQRKGLTRMLLGSVAQKVVGRAACPVLTLHVTPEEP</sequence>
<gene>
    <name evidence="4" type="ORF">G4177_14565</name>
</gene>
<comment type="similarity">
    <text evidence="1 2">Belongs to the universal stress protein A family.</text>
</comment>
<dbReference type="EMBL" id="JAAIYO010000003">
    <property type="protein sequence ID" value="MBE4749388.1"/>
    <property type="molecule type" value="Genomic_DNA"/>
</dbReference>
<dbReference type="Proteomes" id="UP001516472">
    <property type="component" value="Unassembled WGS sequence"/>
</dbReference>
<dbReference type="PANTHER" id="PTHR46268:SF15">
    <property type="entry name" value="UNIVERSAL STRESS PROTEIN HP_0031"/>
    <property type="match status" value="1"/>
</dbReference>
<evidence type="ECO:0000256" key="1">
    <source>
        <dbReference type="ARBA" id="ARBA00008791"/>
    </source>
</evidence>
<dbReference type="SUPFAM" id="SSF52402">
    <property type="entry name" value="Adenine nucleotide alpha hydrolases-like"/>
    <property type="match status" value="1"/>
</dbReference>
<proteinExistence type="inferred from homology"/>
<dbReference type="InterPro" id="IPR006015">
    <property type="entry name" value="Universal_stress_UspA"/>
</dbReference>
<dbReference type="InterPro" id="IPR014729">
    <property type="entry name" value="Rossmann-like_a/b/a_fold"/>
</dbReference>
<accession>A0ABR9PN87</accession>
<name>A0ABR9PN87_9BACT</name>